<protein>
    <submittedName>
        <fullName evidence="5">Uncharacterized protein</fullName>
    </submittedName>
</protein>
<evidence type="ECO:0000256" key="3">
    <source>
        <dbReference type="PROSITE-ProRule" id="PRU00221"/>
    </source>
</evidence>
<dbReference type="InterPro" id="IPR001680">
    <property type="entry name" value="WD40_rpt"/>
</dbReference>
<evidence type="ECO:0000256" key="2">
    <source>
        <dbReference type="ARBA" id="ARBA00022737"/>
    </source>
</evidence>
<sequence length="1434" mass="161581">MFICRILRDYPSTLMKFLNGYPTNDRCIQEKWKRKLESCPFGDKIDAMKKFICVNYEFLVKYPNSFCELAINQDSSEWIHTLGLSLLYLNDFGVQSQLDINNSQILFRVNLPKCTLIKPMQRNMIYKPIVTSNGSMDVPTSVEMNSAANVLVYGTRCGTITFVELSTLRELWSLTGHHSSVQSLCFLEEFPSKSEDIKSPKKFISELWLMSASEDGDIFIWDASTATHNVEYNVHDKTVISQLASLCGYHRRCVTTSAWHPRRQLVATGDLDCMVYLWDVSQIDVKSSELSTSVCSVKLHPFKSINVSSHPIVSIAFRLPSVLNNKQEDLIHDDLAIGCWDGTIHFYNLSSLSIVRSLSASTSLCSLAYSPNGGNILATFNKDGELMLWNDDILWYEGGVIQEYSCYSSEYFLFDQTDVLIPNQYGKICFSKPNGQYIFQSGGGQFLNNYINIWDTRLWATYGPWIDVKPPQIDSGNCMYVTYVAMLPSAEHVLIGWNNGDLIVIHTSDGRLIHYLKAATEDNSPIQCITSSCARSYSAFDAYHIIVGYASGAVRIFLCHLRPKISPHKGRYVYRSTNAMSELQFQLIDTLWSHSINHNVNGGVQENGGTLCVASSFCVAVTGGGNAETWVHFIGRQTGSKIKKSVCLKEHNSAVIAVSMESKFFVTASKTRQLALYKFNPLERTVTLWHLINDVGTATITSFYLLHMFIGVKTISISVYIGDSNNLLHNYSVIDKKLELKQTFHANKSPIKFMERVSNHLLAASDDGEVSAWKHDKYGVLQLSHHLNVCTDIPSKNNSNNSNVEKSYYLTSFFMFYTGYDPLKFEPTLHDPTIETINKLMISNADNQHTESDDQVKDPDSEVTSLSGCCMSSSNSYVTGSDQEIYECGYKLHVDIEEESKAYSLATDYLKDEQFHLLNSCKKGYIVYRDTLYDATCRILYGVKFSCNKSSDSSQVIQDFCYRIFAPNILQYRGTLKGHSGFVPCALTSACTTNSDEDCIVASASGRTVCDVGCDVRLWSMPLKRKLLNYQPNQHSGPITCLGQLKITDHYSICISGCIDGSVMFWSVKNSELLDLKNVSVADKSVQWKPLLHAFCSALRPKYAISDISTQTYVMDESKPTVQYLIYIAYGENLWRMRIILNQSNMSMNDIQNTFERLFSMNGKTELCFSELDVFWSSESDIPCSDIVCFTASHPIVKISPRYAKPNHLEQCEIIAVLVNGDVIVVTSNGRENFLFDQCTVQNGLWCSSIGTNDAGIFTTRSGMAFVCKHTDESRTFRRISGYMGSCEKEMWINSLSVLRTVLAEGDHFLYLAECHLINCWKILICNENGDLVTDFTLDNSSIKVTGYCAKLLSLTEDNCSTLIYLIIATSDNILHVLRCTINNPITVVNSNQWKQVAMYPVETEITQLYTLDDSQLKILAGDRQGQIHYFVLL</sequence>
<dbReference type="PROSITE" id="PS50082">
    <property type="entry name" value="WD_REPEATS_2"/>
    <property type="match status" value="1"/>
</dbReference>
<dbReference type="PANTHER" id="PTHR19848:SF8">
    <property type="entry name" value="F-BOX AND WD REPEAT DOMAIN CONTAINING 7"/>
    <property type="match status" value="1"/>
</dbReference>
<organism evidence="4 5">
    <name type="scientific">Schistosoma rodhaini</name>
    <dbReference type="NCBI Taxonomy" id="6188"/>
    <lineage>
        <taxon>Eukaryota</taxon>
        <taxon>Metazoa</taxon>
        <taxon>Spiralia</taxon>
        <taxon>Lophotrochozoa</taxon>
        <taxon>Platyhelminthes</taxon>
        <taxon>Trematoda</taxon>
        <taxon>Digenea</taxon>
        <taxon>Strigeidida</taxon>
        <taxon>Schistosomatoidea</taxon>
        <taxon>Schistosomatidae</taxon>
        <taxon>Schistosoma</taxon>
    </lineage>
</organism>
<evidence type="ECO:0000313" key="4">
    <source>
        <dbReference type="Proteomes" id="UP000050792"/>
    </source>
</evidence>
<dbReference type="WBParaSite" id="SRDH1_66960.1">
    <property type="protein sequence ID" value="SRDH1_66960.1"/>
    <property type="gene ID" value="SRDH1_66960"/>
</dbReference>
<keyword evidence="2" id="KW-0677">Repeat</keyword>
<dbReference type="PANTHER" id="PTHR19848">
    <property type="entry name" value="WD40 REPEAT PROTEIN"/>
    <property type="match status" value="1"/>
</dbReference>
<keyword evidence="4" id="KW-1185">Reference proteome</keyword>
<name>A0AA85FX68_9TREM</name>
<dbReference type="Proteomes" id="UP000050792">
    <property type="component" value="Unassembled WGS sequence"/>
</dbReference>
<reference evidence="5" key="2">
    <citation type="submission" date="2023-11" db="UniProtKB">
        <authorList>
            <consortium name="WormBaseParasite"/>
        </authorList>
    </citation>
    <scope>IDENTIFICATION</scope>
</reference>
<evidence type="ECO:0000313" key="5">
    <source>
        <dbReference type="WBParaSite" id="SRDH1_66960.1"/>
    </source>
</evidence>
<dbReference type="Gene3D" id="2.130.10.10">
    <property type="entry name" value="YVTN repeat-like/Quinoprotein amine dehydrogenase"/>
    <property type="match status" value="4"/>
</dbReference>
<accession>A0AA85FX68</accession>
<feature type="repeat" description="WD" evidence="3">
    <location>
        <begin position="250"/>
        <end position="288"/>
    </location>
</feature>
<dbReference type="SMART" id="SM00320">
    <property type="entry name" value="WD40"/>
    <property type="match status" value="8"/>
</dbReference>
<evidence type="ECO:0000256" key="1">
    <source>
        <dbReference type="ARBA" id="ARBA00022574"/>
    </source>
</evidence>
<dbReference type="PROSITE" id="PS00678">
    <property type="entry name" value="WD_REPEATS_1"/>
    <property type="match status" value="1"/>
</dbReference>
<dbReference type="InterPro" id="IPR019775">
    <property type="entry name" value="WD40_repeat_CS"/>
</dbReference>
<dbReference type="InterPro" id="IPR015943">
    <property type="entry name" value="WD40/YVTN_repeat-like_dom_sf"/>
</dbReference>
<dbReference type="InterPro" id="IPR036322">
    <property type="entry name" value="WD40_repeat_dom_sf"/>
</dbReference>
<dbReference type="Pfam" id="PF00400">
    <property type="entry name" value="WD40"/>
    <property type="match status" value="1"/>
</dbReference>
<dbReference type="SUPFAM" id="SSF50998">
    <property type="entry name" value="Quinoprotein alcohol dehydrogenase-like"/>
    <property type="match status" value="1"/>
</dbReference>
<proteinExistence type="predicted"/>
<dbReference type="InterPro" id="IPR011047">
    <property type="entry name" value="Quinoprotein_ADH-like_sf"/>
</dbReference>
<keyword evidence="1 3" id="KW-0853">WD repeat</keyword>
<dbReference type="SUPFAM" id="SSF50978">
    <property type="entry name" value="WD40 repeat-like"/>
    <property type="match status" value="2"/>
</dbReference>
<reference evidence="4" key="1">
    <citation type="submission" date="2022-06" db="EMBL/GenBank/DDBJ databases">
        <authorList>
            <person name="Berger JAMES D."/>
            <person name="Berger JAMES D."/>
        </authorList>
    </citation>
    <scope>NUCLEOTIDE SEQUENCE [LARGE SCALE GENOMIC DNA]</scope>
</reference>